<reference evidence="4 5" key="1">
    <citation type="submission" date="2016-11" db="EMBL/GenBank/DDBJ databases">
        <authorList>
            <person name="Jaros S."/>
            <person name="Januszkiewicz K."/>
            <person name="Wedrychowicz H."/>
        </authorList>
    </citation>
    <scope>NUCLEOTIDE SEQUENCE [LARGE SCALE GENOMIC DNA]</scope>
    <source>
        <strain evidence="4 5">DSM 46144</strain>
    </source>
</reference>
<evidence type="ECO:0000313" key="4">
    <source>
        <dbReference type="EMBL" id="SHN43706.1"/>
    </source>
</evidence>
<gene>
    <name evidence="4" type="ORF">SAMN05443668_109310</name>
</gene>
<dbReference type="PANTHER" id="PTHR47016:SF5">
    <property type="entry name" value="CLP DOMAIN SUPERFAMILY PROTEIN"/>
    <property type="match status" value="1"/>
</dbReference>
<dbReference type="Gene3D" id="1.10.1780.10">
    <property type="entry name" value="Clp, N-terminal domain"/>
    <property type="match status" value="1"/>
</dbReference>
<dbReference type="OrthoDB" id="3170949at2"/>
<accession>A0A1M7RBW3</accession>
<dbReference type="PROSITE" id="PS51903">
    <property type="entry name" value="CLP_R"/>
    <property type="match status" value="1"/>
</dbReference>
<name>A0A1M7RBW3_9ACTN</name>
<feature type="compositionally biased region" description="Low complexity" evidence="2">
    <location>
        <begin position="130"/>
        <end position="157"/>
    </location>
</feature>
<dbReference type="STRING" id="134849.SAMN05443668_109310"/>
<dbReference type="InterPro" id="IPR004176">
    <property type="entry name" value="Clp_R_N"/>
</dbReference>
<dbReference type="PANTHER" id="PTHR47016">
    <property type="entry name" value="ATP-DEPENDENT CLP PROTEASE ATP-BINDING SUBUNIT CLPT1, CHLOROPLASTIC"/>
    <property type="match status" value="1"/>
</dbReference>
<protein>
    <submittedName>
        <fullName evidence="4">Clp amino terminal domain-containing protein, pathogenicity island component</fullName>
    </submittedName>
</protein>
<dbReference type="Proteomes" id="UP000184440">
    <property type="component" value="Unassembled WGS sequence"/>
</dbReference>
<organism evidence="4 5">
    <name type="scientific">Cryptosporangium aurantiacum</name>
    <dbReference type="NCBI Taxonomy" id="134849"/>
    <lineage>
        <taxon>Bacteria</taxon>
        <taxon>Bacillati</taxon>
        <taxon>Actinomycetota</taxon>
        <taxon>Actinomycetes</taxon>
        <taxon>Cryptosporangiales</taxon>
        <taxon>Cryptosporangiaceae</taxon>
        <taxon>Cryptosporangium</taxon>
    </lineage>
</organism>
<evidence type="ECO:0000313" key="5">
    <source>
        <dbReference type="Proteomes" id="UP000184440"/>
    </source>
</evidence>
<feature type="region of interest" description="Disordered" evidence="2">
    <location>
        <begin position="130"/>
        <end position="158"/>
    </location>
</feature>
<dbReference type="EMBL" id="FRCS01000009">
    <property type="protein sequence ID" value="SHN43706.1"/>
    <property type="molecule type" value="Genomic_DNA"/>
</dbReference>
<dbReference type="InterPro" id="IPR036628">
    <property type="entry name" value="Clp_N_dom_sf"/>
</dbReference>
<dbReference type="RefSeq" id="WP_073260914.1">
    <property type="nucleotide sequence ID" value="NZ_FRCS01000009.1"/>
</dbReference>
<dbReference type="SUPFAM" id="SSF81923">
    <property type="entry name" value="Double Clp-N motif"/>
    <property type="match status" value="1"/>
</dbReference>
<keyword evidence="5" id="KW-1185">Reference proteome</keyword>
<evidence type="ECO:0000256" key="1">
    <source>
        <dbReference type="PROSITE-ProRule" id="PRU01251"/>
    </source>
</evidence>
<keyword evidence="1" id="KW-0677">Repeat</keyword>
<proteinExistence type="predicted"/>
<sequence>MFERFTPRARRVLALATEEARDLEHAHLGTEHLLLGLILEDAHAVDALGLSADDVRQRVEAIVGFGEGTPRGHRPFTAGAKAALRLADEASRALGHDVVGPQHLLLGLLREREGVAARVLAAACAGPAPAGAAPAGAESAGPESAGAELAGAEPAGSGLVGEDAFEDLARRVARKLVQDDERARDFEVR</sequence>
<evidence type="ECO:0000256" key="2">
    <source>
        <dbReference type="SAM" id="MobiDB-lite"/>
    </source>
</evidence>
<dbReference type="InterPro" id="IPR044217">
    <property type="entry name" value="CLPT1/2"/>
</dbReference>
<dbReference type="AlphaFoldDB" id="A0A1M7RBW3"/>
<feature type="domain" description="Clp R" evidence="3">
    <location>
        <begin position="2"/>
        <end position="141"/>
    </location>
</feature>
<evidence type="ECO:0000259" key="3">
    <source>
        <dbReference type="PROSITE" id="PS51903"/>
    </source>
</evidence>
<dbReference type="Pfam" id="PF02861">
    <property type="entry name" value="Clp_N"/>
    <property type="match status" value="1"/>
</dbReference>